<dbReference type="EMBL" id="GBXM01098293">
    <property type="protein sequence ID" value="JAH10284.1"/>
    <property type="molecule type" value="Transcribed_RNA"/>
</dbReference>
<dbReference type="AlphaFoldDB" id="A0A0E9Q0M9"/>
<reference evidence="1" key="1">
    <citation type="submission" date="2014-11" db="EMBL/GenBank/DDBJ databases">
        <authorList>
            <person name="Amaro Gonzalez C."/>
        </authorList>
    </citation>
    <scope>NUCLEOTIDE SEQUENCE</scope>
</reference>
<evidence type="ECO:0000313" key="1">
    <source>
        <dbReference type="EMBL" id="JAH10284.1"/>
    </source>
</evidence>
<name>A0A0E9Q0M9_ANGAN</name>
<accession>A0A0E9Q0M9</accession>
<sequence length="25" mass="2916">MSKGMHDRFYSLRESCAHIEWGSMG</sequence>
<organism evidence="1">
    <name type="scientific">Anguilla anguilla</name>
    <name type="common">European freshwater eel</name>
    <name type="synonym">Muraena anguilla</name>
    <dbReference type="NCBI Taxonomy" id="7936"/>
    <lineage>
        <taxon>Eukaryota</taxon>
        <taxon>Metazoa</taxon>
        <taxon>Chordata</taxon>
        <taxon>Craniata</taxon>
        <taxon>Vertebrata</taxon>
        <taxon>Euteleostomi</taxon>
        <taxon>Actinopterygii</taxon>
        <taxon>Neopterygii</taxon>
        <taxon>Teleostei</taxon>
        <taxon>Anguilliformes</taxon>
        <taxon>Anguillidae</taxon>
        <taxon>Anguilla</taxon>
    </lineage>
</organism>
<proteinExistence type="predicted"/>
<reference evidence="1" key="2">
    <citation type="journal article" date="2015" name="Fish Shellfish Immunol.">
        <title>Early steps in the European eel (Anguilla anguilla)-Vibrio vulnificus interaction in the gills: Role of the RtxA13 toxin.</title>
        <authorList>
            <person name="Callol A."/>
            <person name="Pajuelo D."/>
            <person name="Ebbesson L."/>
            <person name="Teles M."/>
            <person name="MacKenzie S."/>
            <person name="Amaro C."/>
        </authorList>
    </citation>
    <scope>NUCLEOTIDE SEQUENCE</scope>
</reference>
<protein>
    <submittedName>
        <fullName evidence="1">Uncharacterized protein</fullName>
    </submittedName>
</protein>